<accession>A0A5C3NNH3</accession>
<dbReference type="Proteomes" id="UP000308197">
    <property type="component" value="Unassembled WGS sequence"/>
</dbReference>
<dbReference type="InParanoid" id="A0A5C3NNH3"/>
<gene>
    <name evidence="1" type="ORF">K466DRAFT_592682</name>
</gene>
<dbReference type="EMBL" id="ML212317">
    <property type="protein sequence ID" value="TFK78805.1"/>
    <property type="molecule type" value="Genomic_DNA"/>
</dbReference>
<evidence type="ECO:0000313" key="2">
    <source>
        <dbReference type="Proteomes" id="UP000308197"/>
    </source>
</evidence>
<keyword evidence="2" id="KW-1185">Reference proteome</keyword>
<reference evidence="1 2" key="1">
    <citation type="journal article" date="2019" name="Nat. Ecol. Evol.">
        <title>Megaphylogeny resolves global patterns of mushroom evolution.</title>
        <authorList>
            <person name="Varga T."/>
            <person name="Krizsan K."/>
            <person name="Foldi C."/>
            <person name="Dima B."/>
            <person name="Sanchez-Garcia M."/>
            <person name="Sanchez-Ramirez S."/>
            <person name="Szollosi G.J."/>
            <person name="Szarkandi J.G."/>
            <person name="Papp V."/>
            <person name="Albert L."/>
            <person name="Andreopoulos W."/>
            <person name="Angelini C."/>
            <person name="Antonin V."/>
            <person name="Barry K.W."/>
            <person name="Bougher N.L."/>
            <person name="Buchanan P."/>
            <person name="Buyck B."/>
            <person name="Bense V."/>
            <person name="Catcheside P."/>
            <person name="Chovatia M."/>
            <person name="Cooper J."/>
            <person name="Damon W."/>
            <person name="Desjardin D."/>
            <person name="Finy P."/>
            <person name="Geml J."/>
            <person name="Haridas S."/>
            <person name="Hughes K."/>
            <person name="Justo A."/>
            <person name="Karasinski D."/>
            <person name="Kautmanova I."/>
            <person name="Kiss B."/>
            <person name="Kocsube S."/>
            <person name="Kotiranta H."/>
            <person name="LaButti K.M."/>
            <person name="Lechner B.E."/>
            <person name="Liimatainen K."/>
            <person name="Lipzen A."/>
            <person name="Lukacs Z."/>
            <person name="Mihaltcheva S."/>
            <person name="Morgado L.N."/>
            <person name="Niskanen T."/>
            <person name="Noordeloos M.E."/>
            <person name="Ohm R.A."/>
            <person name="Ortiz-Santana B."/>
            <person name="Ovrebo C."/>
            <person name="Racz N."/>
            <person name="Riley R."/>
            <person name="Savchenko A."/>
            <person name="Shiryaev A."/>
            <person name="Soop K."/>
            <person name="Spirin V."/>
            <person name="Szebenyi C."/>
            <person name="Tomsovsky M."/>
            <person name="Tulloss R.E."/>
            <person name="Uehling J."/>
            <person name="Grigoriev I.V."/>
            <person name="Vagvolgyi C."/>
            <person name="Papp T."/>
            <person name="Martin F.M."/>
            <person name="Miettinen O."/>
            <person name="Hibbett D.S."/>
            <person name="Nagy L.G."/>
        </authorList>
    </citation>
    <scope>NUCLEOTIDE SEQUENCE [LARGE SCALE GENOMIC DNA]</scope>
    <source>
        <strain evidence="1 2">HHB13444</strain>
    </source>
</reference>
<evidence type="ECO:0000313" key="1">
    <source>
        <dbReference type="EMBL" id="TFK78805.1"/>
    </source>
</evidence>
<organism evidence="1 2">
    <name type="scientific">Polyporus arcularius HHB13444</name>
    <dbReference type="NCBI Taxonomy" id="1314778"/>
    <lineage>
        <taxon>Eukaryota</taxon>
        <taxon>Fungi</taxon>
        <taxon>Dikarya</taxon>
        <taxon>Basidiomycota</taxon>
        <taxon>Agaricomycotina</taxon>
        <taxon>Agaricomycetes</taxon>
        <taxon>Polyporales</taxon>
        <taxon>Polyporaceae</taxon>
        <taxon>Polyporus</taxon>
    </lineage>
</organism>
<protein>
    <submittedName>
        <fullName evidence="1">Uncharacterized protein</fullName>
    </submittedName>
</protein>
<dbReference type="AlphaFoldDB" id="A0A5C3NNH3"/>
<proteinExistence type="predicted"/>
<sequence length="73" mass="7573">MALQSRSGSAVQSTCLGLGSWGIGAAITDSPTPILSGLGGRCDRRHCYPGHRWQSRFGSAWLADAVVLGGKEG</sequence>
<name>A0A5C3NNH3_9APHY</name>